<dbReference type="GO" id="GO:0005829">
    <property type="term" value="C:cytosol"/>
    <property type="evidence" value="ECO:0007669"/>
    <property type="project" value="TreeGrafter"/>
</dbReference>
<keyword evidence="3" id="KW-0346">Stress response</keyword>
<dbReference type="GO" id="GO:0006457">
    <property type="term" value="P:protein folding"/>
    <property type="evidence" value="ECO:0007669"/>
    <property type="project" value="TreeGrafter"/>
</dbReference>
<dbReference type="GO" id="GO:0001671">
    <property type="term" value="F:ATPase activator activity"/>
    <property type="evidence" value="ECO:0007669"/>
    <property type="project" value="InterPro"/>
</dbReference>
<dbReference type="Gene3D" id="3.30.530.20">
    <property type="match status" value="1"/>
</dbReference>
<organism evidence="3 4">
    <name type="scientific">Trichonephila clavata</name>
    <name type="common">Joro spider</name>
    <name type="synonym">Nephila clavata</name>
    <dbReference type="NCBI Taxonomy" id="2740835"/>
    <lineage>
        <taxon>Eukaryota</taxon>
        <taxon>Metazoa</taxon>
        <taxon>Ecdysozoa</taxon>
        <taxon>Arthropoda</taxon>
        <taxon>Chelicerata</taxon>
        <taxon>Arachnida</taxon>
        <taxon>Araneae</taxon>
        <taxon>Araneomorphae</taxon>
        <taxon>Entelegynae</taxon>
        <taxon>Araneoidea</taxon>
        <taxon>Nephilidae</taxon>
        <taxon>Trichonephila</taxon>
    </lineage>
</organism>
<dbReference type="Pfam" id="PF08327">
    <property type="entry name" value="AHSA1"/>
    <property type="match status" value="1"/>
</dbReference>
<dbReference type="SMART" id="SM01000">
    <property type="entry name" value="Aha1_N"/>
    <property type="match status" value="1"/>
</dbReference>
<dbReference type="GO" id="GO:0051087">
    <property type="term" value="F:protein-folding chaperone binding"/>
    <property type="evidence" value="ECO:0007669"/>
    <property type="project" value="InterPro"/>
</dbReference>
<evidence type="ECO:0000313" key="3">
    <source>
        <dbReference type="EMBL" id="GFQ69080.1"/>
    </source>
</evidence>
<evidence type="ECO:0000256" key="1">
    <source>
        <dbReference type="ARBA" id="ARBA00006817"/>
    </source>
</evidence>
<dbReference type="AlphaFoldDB" id="A0A8X6K936"/>
<dbReference type="PANTHER" id="PTHR13009:SF22">
    <property type="entry name" value="LD43819P"/>
    <property type="match status" value="1"/>
</dbReference>
<dbReference type="Gene3D" id="3.15.10.20">
    <property type="entry name" value="Activator of Hsp90 ATPase Aha1, N-terminal domain"/>
    <property type="match status" value="1"/>
</dbReference>
<keyword evidence="4" id="KW-1185">Reference proteome</keyword>
<sequence>MAKWGEGDPRWLVEERPDAKNVNNWHWTEKNASHWSKEKFLEILIGTKIETDFAQCEIKEVTKCEGDAVVNNRKAKLIFFYEWAIEMKWEGALINGDTEVKGTVEIPNLSEEHDMKDVDINVHLETTGPEAEILKDMMRKTGGEVIRRQLSLYVNSLKEEFSKGLILPTRDGVVSEEVKCEKVVQKSNVIDITAKNCTKKDTFETSEIQSTEIFKCTADEFYNAMTQKALVQAFTQGDCILESEEGGKFELFDGNVQGFFVKLVPCKMIQQKWRFKTWPEGHFSDVKIDINQKSDCTEVNVLQIGVPKAELENTRVGWKRFYWDSMKRTLGFGAILF</sequence>
<dbReference type="InterPro" id="IPR023393">
    <property type="entry name" value="START-like_dom_sf"/>
</dbReference>
<comment type="caution">
    <text evidence="3">The sequence shown here is derived from an EMBL/GenBank/DDBJ whole genome shotgun (WGS) entry which is preliminary data.</text>
</comment>
<dbReference type="PANTHER" id="PTHR13009">
    <property type="entry name" value="HEAT SHOCK PROTEIN 90 HSP90 CO-CHAPERONE AHA-1"/>
    <property type="match status" value="1"/>
</dbReference>
<dbReference type="CDD" id="cd08892">
    <property type="entry name" value="SRPBCC_Aha1"/>
    <property type="match status" value="1"/>
</dbReference>
<comment type="similarity">
    <text evidence="1">Belongs to the AHA1 family.</text>
</comment>
<reference evidence="3" key="1">
    <citation type="submission" date="2020-07" db="EMBL/GenBank/DDBJ databases">
        <title>Multicomponent nature underlies the extraordinary mechanical properties of spider dragline silk.</title>
        <authorList>
            <person name="Kono N."/>
            <person name="Nakamura H."/>
            <person name="Mori M."/>
            <person name="Yoshida Y."/>
            <person name="Ohtoshi R."/>
            <person name="Malay A.D."/>
            <person name="Moran D.A.P."/>
            <person name="Tomita M."/>
            <person name="Numata K."/>
            <person name="Arakawa K."/>
        </authorList>
    </citation>
    <scope>NUCLEOTIDE SEQUENCE</scope>
</reference>
<dbReference type="SUPFAM" id="SSF103111">
    <property type="entry name" value="Activator of Hsp90 ATPase, Aha1"/>
    <property type="match status" value="1"/>
</dbReference>
<evidence type="ECO:0000259" key="2">
    <source>
        <dbReference type="SMART" id="SM01000"/>
    </source>
</evidence>
<feature type="domain" description="Activator of Hsp90 ATPase AHSA1-like N-terminal" evidence="2">
    <location>
        <begin position="29"/>
        <end position="163"/>
    </location>
</feature>
<dbReference type="SUPFAM" id="SSF55961">
    <property type="entry name" value="Bet v1-like"/>
    <property type="match status" value="1"/>
</dbReference>
<dbReference type="EMBL" id="BMAO01030605">
    <property type="protein sequence ID" value="GFQ69080.1"/>
    <property type="molecule type" value="Genomic_DNA"/>
</dbReference>
<dbReference type="InterPro" id="IPR036338">
    <property type="entry name" value="Aha1"/>
</dbReference>
<name>A0A8X6K936_TRICU</name>
<dbReference type="Proteomes" id="UP000887116">
    <property type="component" value="Unassembled WGS sequence"/>
</dbReference>
<dbReference type="InterPro" id="IPR013538">
    <property type="entry name" value="ASHA1/2-like_C"/>
</dbReference>
<accession>A0A8X6K936</accession>
<protein>
    <submittedName>
        <fullName evidence="3">Activator of 90 kDa heat shock protein ATPase homolog 1</fullName>
    </submittedName>
</protein>
<dbReference type="InterPro" id="IPR015310">
    <property type="entry name" value="AHSA1-like_N"/>
</dbReference>
<evidence type="ECO:0000313" key="4">
    <source>
        <dbReference type="Proteomes" id="UP000887116"/>
    </source>
</evidence>
<proteinExistence type="inferred from homology"/>
<dbReference type="OrthoDB" id="567237at2759"/>
<dbReference type="Pfam" id="PF09229">
    <property type="entry name" value="Aha1_N"/>
    <property type="match status" value="1"/>
</dbReference>
<gene>
    <name evidence="3" type="primary">Ahsa1</name>
    <name evidence="3" type="ORF">TNCT_165061</name>
</gene>